<dbReference type="GO" id="GO:0046872">
    <property type="term" value="F:metal ion binding"/>
    <property type="evidence" value="ECO:0007669"/>
    <property type="project" value="UniProtKB-KW"/>
</dbReference>
<sequence>MRQFTYGVSAKAYCAVAGLQKDRHNKLCDLLLQTEPQLGRPIKIETEMDIKIYVCHHKEGPIFRNEFFEPIQVGKAISAHNINGIIGDDTGENISHKNREWCELTAIYWIWKNTNHDYVGINHYRRYMNFAKDSANKTLLLDKNIDFLLYCSQYIEEICKNHDIITSPLCKVHQVGSPASGQTLYENYRLNHFESDLETTLSIIKNTHKDYYEASRLSLGLDFCFFGNMLLMGKDLFDEYCNFIFPVLFEVEKTIDTTYYDYYQKRVFGFLAERLSNIFVMKKHLFGEKKRIYHAGQISLPNFAKTYDFSFLFKKTRSESRNEEAESPVGYGGTMHIVISFDDAYMEQAVTSIHSLTKNSKNPEKMSFHVIHDNRLGERNISNIEKTFPNVSFRFYDVENDPLPDVFPKNRAHISKNTYYRLIIQDFLPAEVERLIYVDLDTVICDDITQLWNTDLGDKIIAGCADEGGLTQSRKLFGRLHNKNYINAGVFIFEIKKAKEKYKNLRFLYIESFSKNMRNVTLQDQDILNISFKDDIYLLPLRWNVGSRIYGNNEIDCAYSATEEKAAAENPALIHFTGEEKPWKETSNHPLKTIYFFYRDEAMQLFRNRIQR</sequence>
<dbReference type="PANTHER" id="PTHR13778:SF47">
    <property type="entry name" value="LIPOPOLYSACCHARIDE 1,3-GALACTOSYLTRANSFERASE"/>
    <property type="match status" value="1"/>
</dbReference>
<evidence type="ECO:0000256" key="1">
    <source>
        <dbReference type="ARBA" id="ARBA00022676"/>
    </source>
</evidence>
<keyword evidence="1" id="KW-0328">Glycosyltransferase</keyword>
<dbReference type="Gene3D" id="3.90.550.10">
    <property type="entry name" value="Spore Coat Polysaccharide Biosynthesis Protein SpsA, Chain A"/>
    <property type="match status" value="1"/>
</dbReference>
<evidence type="ECO:0000313" key="5">
    <source>
        <dbReference type="EMBL" id="MBB2168951.1"/>
    </source>
</evidence>
<accession>A0A7W4ITV3</accession>
<dbReference type="Pfam" id="PF01501">
    <property type="entry name" value="Glyco_transf_8"/>
    <property type="match status" value="1"/>
</dbReference>
<keyword evidence="6" id="KW-1185">Reference proteome</keyword>
<dbReference type="CDD" id="cd04194">
    <property type="entry name" value="GT8_A4GalT_like"/>
    <property type="match status" value="1"/>
</dbReference>
<keyword evidence="2" id="KW-0808">Transferase</keyword>
<proteinExistence type="predicted"/>
<evidence type="ECO:0000313" key="6">
    <source>
        <dbReference type="Proteomes" id="UP000559860"/>
    </source>
</evidence>
<dbReference type="SUPFAM" id="SSF53448">
    <property type="entry name" value="Nucleotide-diphospho-sugar transferases"/>
    <property type="match status" value="1"/>
</dbReference>
<evidence type="ECO:0000259" key="4">
    <source>
        <dbReference type="Pfam" id="PF14393"/>
    </source>
</evidence>
<feature type="domain" description="DUF4422" evidence="4">
    <location>
        <begin position="51"/>
        <end position="283"/>
    </location>
</feature>
<dbReference type="InterPro" id="IPR002495">
    <property type="entry name" value="Glyco_trans_8"/>
</dbReference>
<dbReference type="GO" id="GO:0016757">
    <property type="term" value="F:glycosyltransferase activity"/>
    <property type="evidence" value="ECO:0007669"/>
    <property type="project" value="UniProtKB-KW"/>
</dbReference>
<evidence type="ECO:0000256" key="2">
    <source>
        <dbReference type="ARBA" id="ARBA00022679"/>
    </source>
</evidence>
<dbReference type="AlphaFoldDB" id="A0A7W4ITV3"/>
<reference evidence="5 6" key="1">
    <citation type="submission" date="2020-04" db="EMBL/GenBank/DDBJ databases">
        <title>Description of novel Gluconacetobacter.</title>
        <authorList>
            <person name="Sombolestani A."/>
        </authorList>
    </citation>
    <scope>NUCLEOTIDE SEQUENCE [LARGE SCALE GENOMIC DNA]</scope>
    <source>
        <strain evidence="5 6">LMG 27801</strain>
    </source>
</reference>
<keyword evidence="3" id="KW-0479">Metal-binding</keyword>
<dbReference type="RefSeq" id="WP_182986487.1">
    <property type="nucleotide sequence ID" value="NZ_JABEQD010000007.1"/>
</dbReference>
<dbReference type="InterPro" id="IPR029044">
    <property type="entry name" value="Nucleotide-diphossugar_trans"/>
</dbReference>
<comment type="caution">
    <text evidence="5">The sequence shown here is derived from an EMBL/GenBank/DDBJ whole genome shotgun (WGS) entry which is preliminary data.</text>
</comment>
<organism evidence="5 6">
    <name type="scientific">Gluconacetobacter aggeris</name>
    <dbReference type="NCBI Taxonomy" id="1286186"/>
    <lineage>
        <taxon>Bacteria</taxon>
        <taxon>Pseudomonadati</taxon>
        <taxon>Pseudomonadota</taxon>
        <taxon>Alphaproteobacteria</taxon>
        <taxon>Acetobacterales</taxon>
        <taxon>Acetobacteraceae</taxon>
        <taxon>Gluconacetobacter</taxon>
    </lineage>
</organism>
<protein>
    <submittedName>
        <fullName evidence="5">DUF4422 domain-containing protein</fullName>
    </submittedName>
</protein>
<evidence type="ECO:0000256" key="3">
    <source>
        <dbReference type="ARBA" id="ARBA00022723"/>
    </source>
</evidence>
<dbReference type="Proteomes" id="UP000559860">
    <property type="component" value="Unassembled WGS sequence"/>
</dbReference>
<dbReference type="PANTHER" id="PTHR13778">
    <property type="entry name" value="GLYCOSYLTRANSFERASE 8 DOMAIN-CONTAINING PROTEIN"/>
    <property type="match status" value="1"/>
</dbReference>
<name>A0A7W4ITV3_9PROT</name>
<dbReference type="InterPro" id="IPR050748">
    <property type="entry name" value="Glycosyltrans_8_dom-fam"/>
</dbReference>
<dbReference type="InterPro" id="IPR025536">
    <property type="entry name" value="DUF4422"/>
</dbReference>
<dbReference type="Pfam" id="PF14393">
    <property type="entry name" value="DUF4422"/>
    <property type="match status" value="1"/>
</dbReference>
<gene>
    <name evidence="5" type="ORF">HLH36_11380</name>
</gene>
<dbReference type="EMBL" id="JABEQD010000007">
    <property type="protein sequence ID" value="MBB2168951.1"/>
    <property type="molecule type" value="Genomic_DNA"/>
</dbReference>